<keyword evidence="3" id="KW-1185">Reference proteome</keyword>
<gene>
    <name evidence="2" type="ORF">OM076_12480</name>
</gene>
<dbReference type="EMBL" id="JAPDOD010000009">
    <property type="protein sequence ID" value="MDA0161087.1"/>
    <property type="molecule type" value="Genomic_DNA"/>
</dbReference>
<sequence>MLRIDETSGTLVAPEAAGLVQESPPDREELLGLVTSSWDAFAGELGLSGVRLLAREPVPYVDLLGLDEATNRVVVILVTGDTVEWQLGRALGAAADVASWDRERLVSVHADLEVIDGTQSPSLVLVAGGYDPRALATIDWLASRHDVPVSAYTVAMVRFGGERLLSVRREPADDAERAHDVDWLLSGGGAGAPRRVEDDEYTEAPPAT</sequence>
<dbReference type="RefSeq" id="WP_270040257.1">
    <property type="nucleotide sequence ID" value="NZ_JAPDOD010000009.1"/>
</dbReference>
<accession>A0A9X3S1H6</accession>
<feature type="region of interest" description="Disordered" evidence="1">
    <location>
        <begin position="184"/>
        <end position="208"/>
    </location>
</feature>
<reference evidence="2" key="1">
    <citation type="submission" date="2022-10" db="EMBL/GenBank/DDBJ databases">
        <title>The WGS of Solirubrobacter ginsenosidimutans DSM 21036.</title>
        <authorList>
            <person name="Jiang Z."/>
        </authorList>
    </citation>
    <scope>NUCLEOTIDE SEQUENCE</scope>
    <source>
        <strain evidence="2">DSM 21036</strain>
    </source>
</reference>
<dbReference type="Proteomes" id="UP001149140">
    <property type="component" value="Unassembled WGS sequence"/>
</dbReference>
<name>A0A9X3S1H6_9ACTN</name>
<evidence type="ECO:0000313" key="3">
    <source>
        <dbReference type="Proteomes" id="UP001149140"/>
    </source>
</evidence>
<protein>
    <submittedName>
        <fullName evidence="2">Uncharacterized protein</fullName>
    </submittedName>
</protein>
<evidence type="ECO:0000313" key="2">
    <source>
        <dbReference type="EMBL" id="MDA0161087.1"/>
    </source>
</evidence>
<organism evidence="2 3">
    <name type="scientific">Solirubrobacter ginsenosidimutans</name>
    <dbReference type="NCBI Taxonomy" id="490573"/>
    <lineage>
        <taxon>Bacteria</taxon>
        <taxon>Bacillati</taxon>
        <taxon>Actinomycetota</taxon>
        <taxon>Thermoleophilia</taxon>
        <taxon>Solirubrobacterales</taxon>
        <taxon>Solirubrobacteraceae</taxon>
        <taxon>Solirubrobacter</taxon>
    </lineage>
</organism>
<evidence type="ECO:0000256" key="1">
    <source>
        <dbReference type="SAM" id="MobiDB-lite"/>
    </source>
</evidence>
<dbReference type="AlphaFoldDB" id="A0A9X3S1H6"/>
<proteinExistence type="predicted"/>
<comment type="caution">
    <text evidence="2">The sequence shown here is derived from an EMBL/GenBank/DDBJ whole genome shotgun (WGS) entry which is preliminary data.</text>
</comment>